<sequence length="278" mass="30541">MTGLLASFRTLAAVPRRRVGLRGRHDDRRYARPVTRGRPFRESAGPGSAVRPQLAPVRAHGGGTNAISLLQRITVIHHLSPLRRACGSVNAIPPLTSTTAIEPRTDSRRCPSESRSTIPWSHDQTAHRHEPKLSAEAPDRAGTDPRCDPNNNPARNYQLHDLISQMFICSLVLSPAVSAANEWSCCCGPSERGVPEGEKGLITGLRCIRALLHNRRRSARRGWEELGVALRAEEGEEGERARLQRGSGKETSLNTGSRACEPHLSTPDSSREERSRKT</sequence>
<feature type="compositionally biased region" description="Polar residues" evidence="1">
    <location>
        <begin position="113"/>
        <end position="123"/>
    </location>
</feature>
<comment type="caution">
    <text evidence="2">The sequence shown here is derived from an EMBL/GenBank/DDBJ whole genome shotgun (WGS) entry which is preliminary data.</text>
</comment>
<reference evidence="2" key="1">
    <citation type="journal article" date="2023" name="Science">
        <title>Genome structures resolve the early diversification of teleost fishes.</title>
        <authorList>
            <person name="Parey E."/>
            <person name="Louis A."/>
            <person name="Montfort J."/>
            <person name="Bouchez O."/>
            <person name="Roques C."/>
            <person name="Iampietro C."/>
            <person name="Lluch J."/>
            <person name="Castinel A."/>
            <person name="Donnadieu C."/>
            <person name="Desvignes T."/>
            <person name="Floi Bucao C."/>
            <person name="Jouanno E."/>
            <person name="Wen M."/>
            <person name="Mejri S."/>
            <person name="Dirks R."/>
            <person name="Jansen H."/>
            <person name="Henkel C."/>
            <person name="Chen W.J."/>
            <person name="Zahm M."/>
            <person name="Cabau C."/>
            <person name="Klopp C."/>
            <person name="Thompson A.W."/>
            <person name="Robinson-Rechavi M."/>
            <person name="Braasch I."/>
            <person name="Lecointre G."/>
            <person name="Bobe J."/>
            <person name="Postlethwait J.H."/>
            <person name="Berthelot C."/>
            <person name="Roest Crollius H."/>
            <person name="Guiguen Y."/>
        </authorList>
    </citation>
    <scope>NUCLEOTIDE SEQUENCE</scope>
    <source>
        <strain evidence="2">WJC10195</strain>
    </source>
</reference>
<feature type="region of interest" description="Disordered" evidence="1">
    <location>
        <begin position="233"/>
        <end position="278"/>
    </location>
</feature>
<proteinExistence type="predicted"/>
<feature type="compositionally biased region" description="Basic and acidic residues" evidence="1">
    <location>
        <begin position="103"/>
        <end position="112"/>
    </location>
</feature>
<evidence type="ECO:0000313" key="2">
    <source>
        <dbReference type="EMBL" id="KAJ8370830.1"/>
    </source>
</evidence>
<name>A0A9Q1J5Z5_SYNKA</name>
<feature type="compositionally biased region" description="Basic and acidic residues" evidence="1">
    <location>
        <begin position="124"/>
        <end position="147"/>
    </location>
</feature>
<dbReference type="EMBL" id="JAINUF010000003">
    <property type="protein sequence ID" value="KAJ8370830.1"/>
    <property type="molecule type" value="Genomic_DNA"/>
</dbReference>
<feature type="region of interest" description="Disordered" evidence="1">
    <location>
        <begin position="97"/>
        <end position="151"/>
    </location>
</feature>
<evidence type="ECO:0000256" key="1">
    <source>
        <dbReference type="SAM" id="MobiDB-lite"/>
    </source>
</evidence>
<organism evidence="2 3">
    <name type="scientific">Synaphobranchus kaupii</name>
    <name type="common">Kaup's arrowtooth eel</name>
    <dbReference type="NCBI Taxonomy" id="118154"/>
    <lineage>
        <taxon>Eukaryota</taxon>
        <taxon>Metazoa</taxon>
        <taxon>Chordata</taxon>
        <taxon>Craniata</taxon>
        <taxon>Vertebrata</taxon>
        <taxon>Euteleostomi</taxon>
        <taxon>Actinopterygii</taxon>
        <taxon>Neopterygii</taxon>
        <taxon>Teleostei</taxon>
        <taxon>Anguilliformes</taxon>
        <taxon>Synaphobranchidae</taxon>
        <taxon>Synaphobranchus</taxon>
    </lineage>
</organism>
<accession>A0A9Q1J5Z5</accession>
<gene>
    <name evidence="2" type="ORF">SKAU_G00108580</name>
</gene>
<dbReference type="Proteomes" id="UP001152622">
    <property type="component" value="Chromosome 3"/>
</dbReference>
<dbReference type="AlphaFoldDB" id="A0A9Q1J5Z5"/>
<feature type="region of interest" description="Disordered" evidence="1">
    <location>
        <begin position="23"/>
        <end position="57"/>
    </location>
</feature>
<protein>
    <submittedName>
        <fullName evidence="2">Uncharacterized protein</fullName>
    </submittedName>
</protein>
<keyword evidence="3" id="KW-1185">Reference proteome</keyword>
<evidence type="ECO:0000313" key="3">
    <source>
        <dbReference type="Proteomes" id="UP001152622"/>
    </source>
</evidence>
<feature type="compositionally biased region" description="Basic and acidic residues" evidence="1">
    <location>
        <begin position="269"/>
        <end position="278"/>
    </location>
</feature>